<proteinExistence type="predicted"/>
<dbReference type="RefSeq" id="WP_191153943.1">
    <property type="nucleotide sequence ID" value="NZ_JACWUN010000003.1"/>
</dbReference>
<accession>A0A8J6QTV8</accession>
<dbReference type="Gene3D" id="1.10.3910.10">
    <property type="entry name" value="SP0561-like"/>
    <property type="match status" value="1"/>
</dbReference>
<dbReference type="EMBL" id="JACWUN010000003">
    <property type="protein sequence ID" value="MBD1399665.1"/>
    <property type="molecule type" value="Genomic_DNA"/>
</dbReference>
<dbReference type="InterPro" id="IPR038062">
    <property type="entry name" value="ScdA-like_N_sf"/>
</dbReference>
<organism evidence="1 2">
    <name type="scientific">Pelovirga terrestris</name>
    <dbReference type="NCBI Taxonomy" id="2771352"/>
    <lineage>
        <taxon>Bacteria</taxon>
        <taxon>Pseudomonadati</taxon>
        <taxon>Thermodesulfobacteriota</taxon>
        <taxon>Desulfuromonadia</taxon>
        <taxon>Geobacterales</taxon>
        <taxon>Geobacteraceae</taxon>
        <taxon>Pelovirga</taxon>
    </lineage>
</organism>
<evidence type="ECO:0000313" key="2">
    <source>
        <dbReference type="Proteomes" id="UP000632828"/>
    </source>
</evidence>
<reference evidence="1" key="1">
    <citation type="submission" date="2020-09" db="EMBL/GenBank/DDBJ databases">
        <title>Pelobacter alkaliphilus sp. nov., a novel anaerobic arsenate-reducing bacterium from terrestrial mud volcano.</title>
        <authorList>
            <person name="Khomyakova M.A."/>
            <person name="Merkel A.Y."/>
            <person name="Slobodkin A.I."/>
        </authorList>
    </citation>
    <scope>NUCLEOTIDE SEQUENCE</scope>
    <source>
        <strain evidence="1">M08fum</strain>
    </source>
</reference>
<dbReference type="AlphaFoldDB" id="A0A8J6QTV8"/>
<sequence>MKLHQDIGNQAIQDVLTVHPQIGTILEKFDIGCVTCRVGICLLKDVVTIHALGEEVEAQIEQEINDYLTPA</sequence>
<dbReference type="Proteomes" id="UP000632828">
    <property type="component" value="Unassembled WGS sequence"/>
</dbReference>
<protein>
    <submittedName>
        <fullName evidence="1">Uncharacterized protein</fullName>
    </submittedName>
</protein>
<gene>
    <name evidence="1" type="ORF">ICT70_03180</name>
</gene>
<evidence type="ECO:0000313" key="1">
    <source>
        <dbReference type="EMBL" id="MBD1399665.1"/>
    </source>
</evidence>
<keyword evidence="2" id="KW-1185">Reference proteome</keyword>
<name>A0A8J6QTV8_9BACT</name>
<comment type="caution">
    <text evidence="1">The sequence shown here is derived from an EMBL/GenBank/DDBJ whole genome shotgun (WGS) entry which is preliminary data.</text>
</comment>